<dbReference type="PANTHER" id="PTHR13799:SF14">
    <property type="entry name" value="GTP CYCLOHYDROLASE 1 TYPE 2 HOMOLOG"/>
    <property type="match status" value="1"/>
</dbReference>
<evidence type="ECO:0000313" key="5">
    <source>
        <dbReference type="EMBL" id="SHM58676.1"/>
    </source>
</evidence>
<accession>A0A1M7K077</accession>
<feature type="binding site" evidence="4">
    <location>
        <position position="64"/>
    </location>
    <ligand>
        <name>a divalent metal cation</name>
        <dbReference type="ChEBI" id="CHEBI:60240"/>
        <label>2</label>
    </ligand>
</feature>
<feature type="binding site" evidence="4">
    <location>
        <position position="227"/>
    </location>
    <ligand>
        <name>a divalent metal cation</name>
        <dbReference type="ChEBI" id="CHEBI:60240"/>
        <label>1</label>
    </ligand>
</feature>
<evidence type="ECO:0000256" key="2">
    <source>
        <dbReference type="ARBA" id="ARBA00022112"/>
    </source>
</evidence>
<dbReference type="GO" id="GO:0046872">
    <property type="term" value="F:metal ion binding"/>
    <property type="evidence" value="ECO:0007669"/>
    <property type="project" value="UniProtKB-KW"/>
</dbReference>
<feature type="binding site" evidence="4">
    <location>
        <position position="103"/>
    </location>
    <ligand>
        <name>a divalent metal cation</name>
        <dbReference type="ChEBI" id="CHEBI:60240"/>
        <label>1</label>
    </ligand>
</feature>
<dbReference type="STRING" id="1120996.SAMN02746066_02521"/>
<evidence type="ECO:0000256" key="1">
    <source>
        <dbReference type="ARBA" id="ARBA00006964"/>
    </source>
</evidence>
<dbReference type="OrthoDB" id="9792792at2"/>
<dbReference type="FunFam" id="3.40.1390.30:FF:000001">
    <property type="entry name" value="GTP cyclohydrolase 1 type 2"/>
    <property type="match status" value="1"/>
</dbReference>
<reference evidence="5 6" key="1">
    <citation type="submission" date="2016-11" db="EMBL/GenBank/DDBJ databases">
        <authorList>
            <person name="Jaros S."/>
            <person name="Januszkiewicz K."/>
            <person name="Wedrychowicz H."/>
        </authorList>
    </citation>
    <scope>NUCLEOTIDE SEQUENCE [LARGE SCALE GENOMIC DNA]</scope>
    <source>
        <strain evidence="5 6">DSM 15930</strain>
    </source>
</reference>
<dbReference type="EMBL" id="FRCP01000012">
    <property type="protein sequence ID" value="SHM58676.1"/>
    <property type="molecule type" value="Genomic_DNA"/>
</dbReference>
<dbReference type="GO" id="GO:0005737">
    <property type="term" value="C:cytoplasm"/>
    <property type="evidence" value="ECO:0007669"/>
    <property type="project" value="TreeGrafter"/>
</dbReference>
<feature type="binding site" evidence="4">
    <location>
        <position position="223"/>
    </location>
    <ligand>
        <name>a divalent metal cation</name>
        <dbReference type="ChEBI" id="CHEBI:60240"/>
        <label>1</label>
    </ligand>
</feature>
<evidence type="ECO:0000256" key="4">
    <source>
        <dbReference type="PIRSR" id="PIRSR602678-1"/>
    </source>
</evidence>
<dbReference type="InterPro" id="IPR002678">
    <property type="entry name" value="DUF34/NIF3"/>
</dbReference>
<dbReference type="Proteomes" id="UP000184038">
    <property type="component" value="Unassembled WGS sequence"/>
</dbReference>
<name>A0A1M7K077_9FIRM</name>
<dbReference type="RefSeq" id="WP_073288168.1">
    <property type="nucleotide sequence ID" value="NZ_FRCP01000012.1"/>
</dbReference>
<dbReference type="Pfam" id="PF01784">
    <property type="entry name" value="DUF34_NIF3"/>
    <property type="match status" value="1"/>
</dbReference>
<dbReference type="SUPFAM" id="SSF102705">
    <property type="entry name" value="NIF3 (NGG1p interacting factor 3)-like"/>
    <property type="match status" value="1"/>
</dbReference>
<evidence type="ECO:0000313" key="6">
    <source>
        <dbReference type="Proteomes" id="UP000184038"/>
    </source>
</evidence>
<dbReference type="PANTHER" id="PTHR13799">
    <property type="entry name" value="NGG1 INTERACTING FACTOR 3"/>
    <property type="match status" value="1"/>
</dbReference>
<dbReference type="Gene3D" id="3.40.1390.30">
    <property type="entry name" value="NIF3 (NGG1p interacting factor 3)-like"/>
    <property type="match status" value="2"/>
</dbReference>
<organism evidence="5 6">
    <name type="scientific">Anaerosporobacter mobilis DSM 15930</name>
    <dbReference type="NCBI Taxonomy" id="1120996"/>
    <lineage>
        <taxon>Bacteria</taxon>
        <taxon>Bacillati</taxon>
        <taxon>Bacillota</taxon>
        <taxon>Clostridia</taxon>
        <taxon>Lachnospirales</taxon>
        <taxon>Lachnospiraceae</taxon>
        <taxon>Anaerosporobacter</taxon>
    </lineage>
</organism>
<dbReference type="NCBIfam" id="TIGR00486">
    <property type="entry name" value="YbgI_SA1388"/>
    <property type="match status" value="1"/>
</dbReference>
<proteinExistence type="inferred from homology"/>
<gene>
    <name evidence="5" type="ORF">SAMN02746066_02521</name>
</gene>
<feature type="binding site" evidence="4">
    <location>
        <position position="65"/>
    </location>
    <ligand>
        <name>a divalent metal cation</name>
        <dbReference type="ChEBI" id="CHEBI:60240"/>
        <label>1</label>
    </ligand>
</feature>
<keyword evidence="6" id="KW-1185">Reference proteome</keyword>
<keyword evidence="3 4" id="KW-0479">Metal-binding</keyword>
<comment type="similarity">
    <text evidence="1">Belongs to the GTP cyclohydrolase I type 2/NIF3 family.</text>
</comment>
<evidence type="ECO:0000256" key="3">
    <source>
        <dbReference type="ARBA" id="ARBA00022723"/>
    </source>
</evidence>
<protein>
    <recommendedName>
        <fullName evidence="2">GTP cyclohydrolase 1 type 2 homolog</fullName>
    </recommendedName>
</protein>
<dbReference type="InterPro" id="IPR036069">
    <property type="entry name" value="DUF34/NIF3_sf"/>
</dbReference>
<dbReference type="AlphaFoldDB" id="A0A1M7K077"/>
<sequence>MKCRDLIKQLETIAPVHYAEKWDNVGLIVGDEEQQVNKVLIALDPSTEVIEQAIEQQCDMIITHHPLIFSPMKKITSNDFIGRRILNMMNHSIAYYAMHTNMDIAIMADEAAAMIGLKDTIALEPIESNNLHVGIGRFGKLTRTITLLDLANEVKKQFHLDGVRVVGELTKDIKTVAISTGSGEDFIEHAIERGADVLITGDIRHHKALDAIERNLCIIDAGHYGTERFMVEWLAAHLDVSNVTAMVAKEQSPFKNI</sequence>